<gene>
    <name evidence="2" type="ORF">QBC34DRAFT_440949</name>
</gene>
<evidence type="ECO:0000313" key="2">
    <source>
        <dbReference type="EMBL" id="KAK4446452.1"/>
    </source>
</evidence>
<dbReference type="InterPro" id="IPR052895">
    <property type="entry name" value="HetReg/Transcr_Mod"/>
</dbReference>
<feature type="domain" description="Heterokaryon incompatibility" evidence="1">
    <location>
        <begin position="63"/>
        <end position="127"/>
    </location>
</feature>
<sequence length="664" mass="74646">MASLVPPVRYVYFPLTGGSGSDVFSVRLLHLLPSTDPESQLRCHLIETAVPTGKCTDVPGAEYYALSYTWGDPVFPETLEVVVEGNMKGGQGPARQAGLIQITENLQTALLSLRNPDKTLVLWVDAIYSQAASVIVWLGRDSHAHGHEVSCLSFFKELAGLVAEYETNRRDNLEWVTGWRKRLNINKTVTDFMRGSGRDSLEWFLDQPWFRRRWIIQEVVLAKDVVVYCGSWSIPWTTLETSMQELFSHRMESFTEKQLTNMQTVSRMRDRKVNNPKRLGPLDVLLRFAHFDCADPRDRIYALYGIFQQGVTEPSRWGPIGNIDYTLSTEDVFINFTASLIQKGYGNNEPYRYSSALIYLLQLAAAFRPRHAGAHLSSGQRRTIPSWVVDWTGALYLEPLRDSFYVPGIWDALSWDTREAAKVTQHEDKGKVLEIAGITWDAIIAVIPIDAKAFNNVSDCAHLAKAAMTDFLHKFVRELDSTSFPTTMKGNHYLYSSEHLVMVIARSLVAAWLFVPANSYFSQDPKFRVEFLNKLKYSTFNLPEILHKWTAYVELVALTMRGRSLFMTNGGLIGIAADDSHVGDEVCLFEGSYTPFIIRPQTGQPNTKSGDQAAGHAVLLISDAYIGLAPAKGESTDRPGSAFSGTKSLTSTWQSRQRVTFHIL</sequence>
<accession>A0AAV9GGM4</accession>
<dbReference type="EMBL" id="MU865957">
    <property type="protein sequence ID" value="KAK4446452.1"/>
    <property type="molecule type" value="Genomic_DNA"/>
</dbReference>
<dbReference type="InterPro" id="IPR010730">
    <property type="entry name" value="HET"/>
</dbReference>
<comment type="caution">
    <text evidence="2">The sequence shown here is derived from an EMBL/GenBank/DDBJ whole genome shotgun (WGS) entry which is preliminary data.</text>
</comment>
<dbReference type="PANTHER" id="PTHR24148">
    <property type="entry name" value="ANKYRIN REPEAT DOMAIN-CONTAINING PROTEIN 39 HOMOLOG-RELATED"/>
    <property type="match status" value="1"/>
</dbReference>
<protein>
    <recommendedName>
        <fullName evidence="1">Heterokaryon incompatibility domain-containing protein</fullName>
    </recommendedName>
</protein>
<dbReference type="Proteomes" id="UP001321760">
    <property type="component" value="Unassembled WGS sequence"/>
</dbReference>
<organism evidence="2 3">
    <name type="scientific">Podospora aff. communis PSN243</name>
    <dbReference type="NCBI Taxonomy" id="3040156"/>
    <lineage>
        <taxon>Eukaryota</taxon>
        <taxon>Fungi</taxon>
        <taxon>Dikarya</taxon>
        <taxon>Ascomycota</taxon>
        <taxon>Pezizomycotina</taxon>
        <taxon>Sordariomycetes</taxon>
        <taxon>Sordariomycetidae</taxon>
        <taxon>Sordariales</taxon>
        <taxon>Podosporaceae</taxon>
        <taxon>Podospora</taxon>
    </lineage>
</organism>
<dbReference type="PANTHER" id="PTHR24148:SF73">
    <property type="entry name" value="HET DOMAIN PROTEIN (AFU_ORTHOLOGUE AFUA_8G01020)"/>
    <property type="match status" value="1"/>
</dbReference>
<reference evidence="2" key="2">
    <citation type="submission" date="2023-05" db="EMBL/GenBank/DDBJ databases">
        <authorList>
            <consortium name="Lawrence Berkeley National Laboratory"/>
            <person name="Steindorff A."/>
            <person name="Hensen N."/>
            <person name="Bonometti L."/>
            <person name="Westerberg I."/>
            <person name="Brannstrom I.O."/>
            <person name="Guillou S."/>
            <person name="Cros-Aarteil S."/>
            <person name="Calhoun S."/>
            <person name="Haridas S."/>
            <person name="Kuo A."/>
            <person name="Mondo S."/>
            <person name="Pangilinan J."/>
            <person name="Riley R."/>
            <person name="Labutti K."/>
            <person name="Andreopoulos B."/>
            <person name="Lipzen A."/>
            <person name="Chen C."/>
            <person name="Yanf M."/>
            <person name="Daum C."/>
            <person name="Ng V."/>
            <person name="Clum A."/>
            <person name="Ohm R."/>
            <person name="Martin F."/>
            <person name="Silar P."/>
            <person name="Natvig D."/>
            <person name="Lalanne C."/>
            <person name="Gautier V."/>
            <person name="Ament-Velasquez S.L."/>
            <person name="Kruys A."/>
            <person name="Hutchinson M.I."/>
            <person name="Powell A.J."/>
            <person name="Barry K."/>
            <person name="Miller A.N."/>
            <person name="Grigoriev I.V."/>
            <person name="Debuchy R."/>
            <person name="Gladieux P."/>
            <person name="Thoren M.H."/>
            <person name="Johannesson H."/>
        </authorList>
    </citation>
    <scope>NUCLEOTIDE SEQUENCE</scope>
    <source>
        <strain evidence="2">PSN243</strain>
    </source>
</reference>
<dbReference type="Pfam" id="PF06985">
    <property type="entry name" value="HET"/>
    <property type="match status" value="1"/>
</dbReference>
<proteinExistence type="predicted"/>
<evidence type="ECO:0000313" key="3">
    <source>
        <dbReference type="Proteomes" id="UP001321760"/>
    </source>
</evidence>
<keyword evidence="3" id="KW-1185">Reference proteome</keyword>
<dbReference type="Pfam" id="PF26639">
    <property type="entry name" value="Het-6_barrel"/>
    <property type="match status" value="1"/>
</dbReference>
<dbReference type="AlphaFoldDB" id="A0AAV9GGM4"/>
<reference evidence="2" key="1">
    <citation type="journal article" date="2023" name="Mol. Phylogenet. Evol.">
        <title>Genome-scale phylogeny and comparative genomics of the fungal order Sordariales.</title>
        <authorList>
            <person name="Hensen N."/>
            <person name="Bonometti L."/>
            <person name="Westerberg I."/>
            <person name="Brannstrom I.O."/>
            <person name="Guillou S."/>
            <person name="Cros-Aarteil S."/>
            <person name="Calhoun S."/>
            <person name="Haridas S."/>
            <person name="Kuo A."/>
            <person name="Mondo S."/>
            <person name="Pangilinan J."/>
            <person name="Riley R."/>
            <person name="LaButti K."/>
            <person name="Andreopoulos B."/>
            <person name="Lipzen A."/>
            <person name="Chen C."/>
            <person name="Yan M."/>
            <person name="Daum C."/>
            <person name="Ng V."/>
            <person name="Clum A."/>
            <person name="Steindorff A."/>
            <person name="Ohm R.A."/>
            <person name="Martin F."/>
            <person name="Silar P."/>
            <person name="Natvig D.O."/>
            <person name="Lalanne C."/>
            <person name="Gautier V."/>
            <person name="Ament-Velasquez S.L."/>
            <person name="Kruys A."/>
            <person name="Hutchinson M.I."/>
            <person name="Powell A.J."/>
            <person name="Barry K."/>
            <person name="Miller A.N."/>
            <person name="Grigoriev I.V."/>
            <person name="Debuchy R."/>
            <person name="Gladieux P."/>
            <person name="Hiltunen Thoren M."/>
            <person name="Johannesson H."/>
        </authorList>
    </citation>
    <scope>NUCLEOTIDE SEQUENCE</scope>
    <source>
        <strain evidence="2">PSN243</strain>
    </source>
</reference>
<name>A0AAV9GGM4_9PEZI</name>
<evidence type="ECO:0000259" key="1">
    <source>
        <dbReference type="Pfam" id="PF06985"/>
    </source>
</evidence>